<dbReference type="Proteomes" id="UP001139344">
    <property type="component" value="Unassembled WGS sequence"/>
</dbReference>
<reference evidence="3" key="1">
    <citation type="submission" date="2021-12" db="EMBL/GenBank/DDBJ databases">
        <title>Description of Gramella crocea sp. nov., a new bacterium isolated from activated sludge.</title>
        <authorList>
            <person name="Zhang X."/>
        </authorList>
    </citation>
    <scope>NUCLEOTIDE SEQUENCE</scope>
    <source>
        <strain evidence="3">YB25</strain>
    </source>
</reference>
<dbReference type="RefSeq" id="WP_240100746.1">
    <property type="nucleotide sequence ID" value="NZ_JAJSON010000030.1"/>
</dbReference>
<gene>
    <name evidence="3" type="ORF">LU635_16765</name>
</gene>
<evidence type="ECO:0000313" key="4">
    <source>
        <dbReference type="Proteomes" id="UP001139344"/>
    </source>
</evidence>
<dbReference type="Pfam" id="PF14534">
    <property type="entry name" value="DUF4440"/>
    <property type="match status" value="1"/>
</dbReference>
<name>A0A9X2A8V4_9FLAO</name>
<proteinExistence type="predicted"/>
<dbReference type="Gene3D" id="3.10.450.50">
    <property type="match status" value="1"/>
</dbReference>
<feature type="signal peptide" evidence="1">
    <location>
        <begin position="1"/>
        <end position="22"/>
    </location>
</feature>
<accession>A0A9X2A8V4</accession>
<feature type="chain" id="PRO_5040827159" evidence="1">
    <location>
        <begin position="23"/>
        <end position="152"/>
    </location>
</feature>
<comment type="caution">
    <text evidence="3">The sequence shown here is derived from an EMBL/GenBank/DDBJ whole genome shotgun (WGS) entry which is preliminary data.</text>
</comment>
<keyword evidence="4" id="KW-1185">Reference proteome</keyword>
<organism evidence="3 4">
    <name type="scientific">Christiangramia crocea</name>
    <dbReference type="NCBI Taxonomy" id="2904124"/>
    <lineage>
        <taxon>Bacteria</taxon>
        <taxon>Pseudomonadati</taxon>
        <taxon>Bacteroidota</taxon>
        <taxon>Flavobacteriia</taxon>
        <taxon>Flavobacteriales</taxon>
        <taxon>Flavobacteriaceae</taxon>
        <taxon>Christiangramia</taxon>
    </lineage>
</organism>
<feature type="domain" description="DUF4440" evidence="2">
    <location>
        <begin position="36"/>
        <end position="134"/>
    </location>
</feature>
<dbReference type="EMBL" id="JAJSON010000030">
    <property type="protein sequence ID" value="MCG9973306.1"/>
    <property type="molecule type" value="Genomic_DNA"/>
</dbReference>
<keyword evidence="1" id="KW-0732">Signal</keyword>
<sequence length="152" mass="17342">MKKQFLLLIVSILIGFASFAQKSTTKAKEIVQKNSKMMEKAMKDGDFETFGSYFTEDAMFKISNHNPLSGRSAITEAHKEMKGIELSINTEEVLDFGDYIHEIGSYELKTPDGKKMDHGYYSTLWKKEDGKWRIYRDVISSSTPMPPPVSQQ</sequence>
<evidence type="ECO:0000259" key="2">
    <source>
        <dbReference type="Pfam" id="PF14534"/>
    </source>
</evidence>
<protein>
    <submittedName>
        <fullName evidence="3">DUF4440 domain-containing protein</fullName>
    </submittedName>
</protein>
<dbReference type="InterPro" id="IPR032710">
    <property type="entry name" value="NTF2-like_dom_sf"/>
</dbReference>
<evidence type="ECO:0000313" key="3">
    <source>
        <dbReference type="EMBL" id="MCG9973306.1"/>
    </source>
</evidence>
<dbReference type="AlphaFoldDB" id="A0A9X2A8V4"/>
<dbReference type="InterPro" id="IPR027843">
    <property type="entry name" value="DUF4440"/>
</dbReference>
<dbReference type="SUPFAM" id="SSF54427">
    <property type="entry name" value="NTF2-like"/>
    <property type="match status" value="1"/>
</dbReference>
<evidence type="ECO:0000256" key="1">
    <source>
        <dbReference type="SAM" id="SignalP"/>
    </source>
</evidence>